<gene>
    <name evidence="5" type="ordered locus">Halha_0986</name>
</gene>
<keyword evidence="3" id="KW-0732">Signal</keyword>
<evidence type="ECO:0000256" key="1">
    <source>
        <dbReference type="ARBA" id="ARBA00022737"/>
    </source>
</evidence>
<dbReference type="InterPro" id="IPR001119">
    <property type="entry name" value="SLH_dom"/>
</dbReference>
<reference evidence="6" key="1">
    <citation type="submission" date="2012-02" db="EMBL/GenBank/DDBJ databases">
        <title>The complete genome of Halobacteroides halobius DSM 5150.</title>
        <authorList>
            <person name="Lucas S."/>
            <person name="Copeland A."/>
            <person name="Lapidus A."/>
            <person name="Glavina del Rio T."/>
            <person name="Dalin E."/>
            <person name="Tice H."/>
            <person name="Bruce D."/>
            <person name="Goodwin L."/>
            <person name="Pitluck S."/>
            <person name="Peters L."/>
            <person name="Mikhailova N."/>
            <person name="Gu W."/>
            <person name="Kyrpides N."/>
            <person name="Mavromatis K."/>
            <person name="Ivanova N."/>
            <person name="Brettin T."/>
            <person name="Detter J.C."/>
            <person name="Han C."/>
            <person name="Larimer F."/>
            <person name="Land M."/>
            <person name="Hauser L."/>
            <person name="Markowitz V."/>
            <person name="Cheng J.-F."/>
            <person name="Hugenholtz P."/>
            <person name="Woyke T."/>
            <person name="Wu D."/>
            <person name="Tindall B."/>
            <person name="Pomrenke H."/>
            <person name="Brambilla E."/>
            <person name="Klenk H.-P."/>
            <person name="Eisen J.A."/>
        </authorList>
    </citation>
    <scope>NUCLEOTIDE SEQUENCE [LARGE SCALE GENOMIC DNA]</scope>
    <source>
        <strain evidence="6">ATCC 35273 / DSM 5150 / MD-1</strain>
    </source>
</reference>
<evidence type="ECO:0000313" key="5">
    <source>
        <dbReference type="EMBL" id="AGB40947.1"/>
    </source>
</evidence>
<dbReference type="KEGG" id="hhl:Halha_0986"/>
<keyword evidence="1" id="KW-0677">Repeat</keyword>
<feature type="signal peptide" evidence="3">
    <location>
        <begin position="1"/>
        <end position="24"/>
    </location>
</feature>
<dbReference type="eggNOG" id="COG1196">
    <property type="taxonomic scope" value="Bacteria"/>
</dbReference>
<dbReference type="PANTHER" id="PTHR43308">
    <property type="entry name" value="OUTER MEMBRANE PROTEIN ALPHA-RELATED"/>
    <property type="match status" value="1"/>
</dbReference>
<dbReference type="Proteomes" id="UP000010880">
    <property type="component" value="Chromosome"/>
</dbReference>
<accession>L0K6Q5</accession>
<dbReference type="OrthoDB" id="2112962at2"/>
<dbReference type="EMBL" id="CP003359">
    <property type="protein sequence ID" value="AGB40947.1"/>
    <property type="molecule type" value="Genomic_DNA"/>
</dbReference>
<evidence type="ECO:0000313" key="6">
    <source>
        <dbReference type="Proteomes" id="UP000010880"/>
    </source>
</evidence>
<evidence type="ECO:0000256" key="2">
    <source>
        <dbReference type="SAM" id="Coils"/>
    </source>
</evidence>
<evidence type="ECO:0000259" key="4">
    <source>
        <dbReference type="PROSITE" id="PS51272"/>
    </source>
</evidence>
<evidence type="ECO:0000256" key="3">
    <source>
        <dbReference type="SAM" id="SignalP"/>
    </source>
</evidence>
<proteinExistence type="predicted"/>
<keyword evidence="6" id="KW-1185">Reference proteome</keyword>
<dbReference type="InterPro" id="IPR051465">
    <property type="entry name" value="Cell_Envelope_Struct_Comp"/>
</dbReference>
<dbReference type="PANTHER" id="PTHR43308:SF1">
    <property type="entry name" value="OUTER MEMBRANE PROTEIN ALPHA"/>
    <property type="match status" value="1"/>
</dbReference>
<dbReference type="AlphaFoldDB" id="L0K6Q5"/>
<feature type="domain" description="SLH" evidence="4">
    <location>
        <begin position="24"/>
        <end position="87"/>
    </location>
</feature>
<keyword evidence="2" id="KW-0175">Coiled coil</keyword>
<organism evidence="5 6">
    <name type="scientific">Halobacteroides halobius (strain ATCC 35273 / DSM 5150 / MD-1)</name>
    <dbReference type="NCBI Taxonomy" id="748449"/>
    <lineage>
        <taxon>Bacteria</taxon>
        <taxon>Bacillati</taxon>
        <taxon>Bacillota</taxon>
        <taxon>Clostridia</taxon>
        <taxon>Halanaerobiales</taxon>
        <taxon>Halobacteroidaceae</taxon>
        <taxon>Halobacteroides</taxon>
    </lineage>
</organism>
<dbReference type="HOGENOM" id="CLU_099803_0_0_9"/>
<dbReference type="RefSeq" id="WP_015326672.1">
    <property type="nucleotide sequence ID" value="NC_019978.1"/>
</dbReference>
<name>L0K6Q5_HALHC</name>
<feature type="coiled-coil region" evidence="2">
    <location>
        <begin position="138"/>
        <end position="194"/>
    </location>
</feature>
<dbReference type="PROSITE" id="PS51272">
    <property type="entry name" value="SLH"/>
    <property type="match status" value="1"/>
</dbReference>
<protein>
    <submittedName>
        <fullName evidence="5">Putative S-layer protein</fullName>
    </submittedName>
</protein>
<sequence length="221" mass="25215">MNQRLISLLLVVALVCGGSLPVFAQKKIEDISQDHWAYQSVVKLINQGYLSLYDGNKFKGEEAVTRYQLAKVLNKIIQNVEQKQVSLQKKDILTLKKLATEFRSELVSVMSKTNKLEKKVDSLSDQQTILKEDIIKTNHKISNLRQELLSLINDLREEALTKLRTRITKLEKSNQQLEKKLQQLEIKVASKGGAAEVKTLKRRFYWLGAGLSIGLLLLINR</sequence>
<feature type="chain" id="PRO_5003944799" evidence="3">
    <location>
        <begin position="25"/>
        <end position="221"/>
    </location>
</feature>
<dbReference type="STRING" id="748449.Halha_0986"/>